<proteinExistence type="predicted"/>
<feature type="non-terminal residue" evidence="2">
    <location>
        <position position="243"/>
    </location>
</feature>
<keyword evidence="1" id="KW-0175">Coiled coil</keyword>
<accession>A0A812VB40</accession>
<feature type="coiled-coil region" evidence="1">
    <location>
        <begin position="94"/>
        <end position="128"/>
    </location>
</feature>
<keyword evidence="3" id="KW-1185">Reference proteome</keyword>
<organism evidence="2 3">
    <name type="scientific">Symbiodinium pilosum</name>
    <name type="common">Dinoflagellate</name>
    <dbReference type="NCBI Taxonomy" id="2952"/>
    <lineage>
        <taxon>Eukaryota</taxon>
        <taxon>Sar</taxon>
        <taxon>Alveolata</taxon>
        <taxon>Dinophyceae</taxon>
        <taxon>Suessiales</taxon>
        <taxon>Symbiodiniaceae</taxon>
        <taxon>Symbiodinium</taxon>
    </lineage>
</organism>
<protein>
    <submittedName>
        <fullName evidence="2">Uncharacterized protein</fullName>
    </submittedName>
</protein>
<dbReference type="Proteomes" id="UP000649617">
    <property type="component" value="Unassembled WGS sequence"/>
</dbReference>
<gene>
    <name evidence="2" type="ORF">SPIL2461_LOCUS16552</name>
</gene>
<evidence type="ECO:0000313" key="3">
    <source>
        <dbReference type="Proteomes" id="UP000649617"/>
    </source>
</evidence>
<name>A0A812VB40_SYMPI</name>
<evidence type="ECO:0000256" key="1">
    <source>
        <dbReference type="SAM" id="Coils"/>
    </source>
</evidence>
<dbReference type="AlphaFoldDB" id="A0A812VB40"/>
<reference evidence="2" key="1">
    <citation type="submission" date="2021-02" db="EMBL/GenBank/DDBJ databases">
        <authorList>
            <person name="Dougan E. K."/>
            <person name="Rhodes N."/>
            <person name="Thang M."/>
            <person name="Chan C."/>
        </authorList>
    </citation>
    <scope>NUCLEOTIDE SEQUENCE</scope>
</reference>
<evidence type="ECO:0000313" key="2">
    <source>
        <dbReference type="EMBL" id="CAE7630960.1"/>
    </source>
</evidence>
<feature type="non-terminal residue" evidence="2">
    <location>
        <position position="1"/>
    </location>
</feature>
<sequence>HSPGAPTTAMPQHSDTGELDITSITEQVLEFDKKLKELLEICNMRRNAHHKLRTAYELETCNNLEREQENLKLADRLRELEPALGKNHALQQAKLNLVTQLGEEESKRQKLEEESRELRSRLREARLQGVHDRALISELLEAQHAQPTQCRKLEAFDACCQTDGEGDNQDGSAEEPFDIEEEFDCNWAEVLYGAGVQVGAEPPTQCSVEISRHATLARDVFDAEVAPGNGDSSANAAAETTLQ</sequence>
<dbReference type="EMBL" id="CAJNIZ010042658">
    <property type="protein sequence ID" value="CAE7630960.1"/>
    <property type="molecule type" value="Genomic_DNA"/>
</dbReference>
<comment type="caution">
    <text evidence="2">The sequence shown here is derived from an EMBL/GenBank/DDBJ whole genome shotgun (WGS) entry which is preliminary data.</text>
</comment>